<dbReference type="PANTHER" id="PTHR12428:SF65">
    <property type="entry name" value="CYTOCHROME C OXIDASE ASSEMBLY PROTEIN COX18, MITOCHONDRIAL"/>
    <property type="match status" value="1"/>
</dbReference>
<keyword evidence="7 12" id="KW-1133">Transmembrane helix</keyword>
<keyword evidence="3 12" id="KW-1003">Cell membrane</keyword>
<evidence type="ECO:0000259" key="14">
    <source>
        <dbReference type="Pfam" id="PF02096"/>
    </source>
</evidence>
<feature type="transmembrane region" description="Helical" evidence="12">
    <location>
        <begin position="173"/>
        <end position="190"/>
    </location>
</feature>
<evidence type="ECO:0000256" key="9">
    <source>
        <dbReference type="ARBA" id="ARBA00023139"/>
    </source>
</evidence>
<dbReference type="InterPro" id="IPR023060">
    <property type="entry name" value="YidC/YidC1/YidC2_Firmicutes"/>
</dbReference>
<feature type="signal peptide" evidence="13">
    <location>
        <begin position="1"/>
        <end position="19"/>
    </location>
</feature>
<evidence type="ECO:0000256" key="7">
    <source>
        <dbReference type="ARBA" id="ARBA00022989"/>
    </source>
</evidence>
<dbReference type="GO" id="GO:0015031">
    <property type="term" value="P:protein transport"/>
    <property type="evidence" value="ECO:0007669"/>
    <property type="project" value="UniProtKB-KW"/>
</dbReference>
<feature type="transmembrane region" description="Helical" evidence="12">
    <location>
        <begin position="131"/>
        <end position="153"/>
    </location>
</feature>
<dbReference type="HAMAP" id="MF_01811">
    <property type="entry name" value="YidC_type2"/>
    <property type="match status" value="1"/>
</dbReference>
<dbReference type="InterPro" id="IPR001708">
    <property type="entry name" value="YidC/ALB3/OXA1/COX18"/>
</dbReference>
<feature type="transmembrane region" description="Helical" evidence="12">
    <location>
        <begin position="45"/>
        <end position="78"/>
    </location>
</feature>
<proteinExistence type="inferred from homology"/>
<dbReference type="PROSITE" id="PS51257">
    <property type="entry name" value="PROKAR_LIPOPROTEIN"/>
    <property type="match status" value="1"/>
</dbReference>
<comment type="function">
    <text evidence="12">Required for the insertion and/or proper folding and/or complex formation of integral membrane proteins into the membrane. Involved in integration of membrane proteins that insert both dependently and independently of the Sec translocase complex, as well as at least some lipoproteins.</text>
</comment>
<keyword evidence="6 12" id="KW-0653">Protein transport</keyword>
<comment type="subcellular location">
    <subcellularLocation>
        <location evidence="1 12">Cell membrane</location>
        <topology evidence="1 12">Multi-pass membrane protein</topology>
    </subcellularLocation>
</comment>
<keyword evidence="10 12" id="KW-0143">Chaperone</keyword>
<dbReference type="PANTHER" id="PTHR12428">
    <property type="entry name" value="OXA1"/>
    <property type="match status" value="1"/>
</dbReference>
<dbReference type="NCBIfam" id="TIGR03592">
    <property type="entry name" value="yidC_oxa1_cterm"/>
    <property type="match status" value="1"/>
</dbReference>
<dbReference type="InterPro" id="IPR047196">
    <property type="entry name" value="YidC_ALB_C"/>
</dbReference>
<dbReference type="GO" id="GO:0051205">
    <property type="term" value="P:protein insertion into membrane"/>
    <property type="evidence" value="ECO:0007669"/>
    <property type="project" value="TreeGrafter"/>
</dbReference>
<keyword evidence="9" id="KW-0564">Palmitate</keyword>
<evidence type="ECO:0000256" key="4">
    <source>
        <dbReference type="ARBA" id="ARBA00022692"/>
    </source>
</evidence>
<name>A0A941AQP2_9BACI</name>
<dbReference type="RefSeq" id="WP_210597142.1">
    <property type="nucleotide sequence ID" value="NZ_JAGKSQ010000003.1"/>
</dbReference>
<accession>A0A941AQP2</accession>
<dbReference type="Pfam" id="PF02096">
    <property type="entry name" value="60KD_IMP"/>
    <property type="match status" value="1"/>
</dbReference>
<protein>
    <recommendedName>
        <fullName evidence="12">Membrane protein insertase YidC</fullName>
    </recommendedName>
    <alternativeName>
        <fullName evidence="12">Foldase YidC</fullName>
    </alternativeName>
    <alternativeName>
        <fullName evidence="12">Membrane integrase YidC</fullName>
    </alternativeName>
    <alternativeName>
        <fullName evidence="12">Membrane protein YidC</fullName>
    </alternativeName>
</protein>
<dbReference type="Proteomes" id="UP000678228">
    <property type="component" value="Unassembled WGS sequence"/>
</dbReference>
<evidence type="ECO:0000256" key="2">
    <source>
        <dbReference type="ARBA" id="ARBA00022448"/>
    </source>
</evidence>
<keyword evidence="8 12" id="KW-0472">Membrane</keyword>
<evidence type="ECO:0000256" key="5">
    <source>
        <dbReference type="ARBA" id="ARBA00022729"/>
    </source>
</evidence>
<feature type="chain" id="PRO_5038548759" description="Membrane protein insertase YidC" evidence="13">
    <location>
        <begin position="20"/>
        <end position="256"/>
    </location>
</feature>
<feature type="transmembrane region" description="Helical" evidence="12">
    <location>
        <begin position="202"/>
        <end position="218"/>
    </location>
</feature>
<dbReference type="CDD" id="cd20070">
    <property type="entry name" value="5TM_YidC_Alb3"/>
    <property type="match status" value="1"/>
</dbReference>
<organism evidence="15 16">
    <name type="scientific">Halalkalibacter suaedae</name>
    <dbReference type="NCBI Taxonomy" id="2822140"/>
    <lineage>
        <taxon>Bacteria</taxon>
        <taxon>Bacillati</taxon>
        <taxon>Bacillota</taxon>
        <taxon>Bacilli</taxon>
        <taxon>Bacillales</taxon>
        <taxon>Bacillaceae</taxon>
        <taxon>Halalkalibacter</taxon>
    </lineage>
</organism>
<evidence type="ECO:0000256" key="3">
    <source>
        <dbReference type="ARBA" id="ARBA00022475"/>
    </source>
</evidence>
<evidence type="ECO:0000313" key="16">
    <source>
        <dbReference type="Proteomes" id="UP000678228"/>
    </source>
</evidence>
<comment type="similarity">
    <text evidence="12">Belongs to the OXA1/ALB3/YidC family. Type 2 subfamily.</text>
</comment>
<keyword evidence="4 12" id="KW-0812">Transmembrane</keyword>
<evidence type="ECO:0000256" key="10">
    <source>
        <dbReference type="ARBA" id="ARBA00023186"/>
    </source>
</evidence>
<dbReference type="AlphaFoldDB" id="A0A941AQP2"/>
<keyword evidence="2 12" id="KW-0813">Transport</keyword>
<evidence type="ECO:0000313" key="15">
    <source>
        <dbReference type="EMBL" id="MBP3951463.1"/>
    </source>
</evidence>
<keyword evidence="5 12" id="KW-0732">Signal</keyword>
<keyword evidence="11 12" id="KW-0449">Lipoprotein</keyword>
<keyword evidence="16" id="KW-1185">Reference proteome</keyword>
<evidence type="ECO:0000256" key="12">
    <source>
        <dbReference type="HAMAP-Rule" id="MF_01811"/>
    </source>
</evidence>
<evidence type="ECO:0000256" key="13">
    <source>
        <dbReference type="SAM" id="SignalP"/>
    </source>
</evidence>
<dbReference type="GO" id="GO:0005886">
    <property type="term" value="C:plasma membrane"/>
    <property type="evidence" value="ECO:0007669"/>
    <property type="project" value="UniProtKB-SubCell"/>
</dbReference>
<dbReference type="PRINTS" id="PR00701">
    <property type="entry name" value="60KDINNERMP"/>
</dbReference>
<feature type="domain" description="Membrane insertase YidC/Oxa/ALB C-terminal" evidence="14">
    <location>
        <begin position="58"/>
        <end position="240"/>
    </location>
</feature>
<evidence type="ECO:0000256" key="1">
    <source>
        <dbReference type="ARBA" id="ARBA00004651"/>
    </source>
</evidence>
<dbReference type="GO" id="GO:0032977">
    <property type="term" value="F:membrane insertase activity"/>
    <property type="evidence" value="ECO:0007669"/>
    <property type="project" value="InterPro"/>
</dbReference>
<evidence type="ECO:0000256" key="8">
    <source>
        <dbReference type="ARBA" id="ARBA00023136"/>
    </source>
</evidence>
<comment type="caution">
    <text evidence="15">The sequence shown here is derived from an EMBL/GenBank/DDBJ whole genome shotgun (WGS) entry which is preliminary data.</text>
</comment>
<evidence type="ECO:0000256" key="6">
    <source>
        <dbReference type="ARBA" id="ARBA00022927"/>
    </source>
</evidence>
<evidence type="ECO:0000256" key="11">
    <source>
        <dbReference type="ARBA" id="ARBA00023288"/>
    </source>
</evidence>
<feature type="transmembrane region" description="Helical" evidence="12">
    <location>
        <begin position="224"/>
        <end position="241"/>
    </location>
</feature>
<reference evidence="15" key="1">
    <citation type="submission" date="2021-03" db="EMBL/GenBank/DDBJ databases">
        <title>Bacillus suaedae sp. nov., isolated from Suaeda aralocaspica.</title>
        <authorList>
            <person name="Lei R.F.R."/>
        </authorList>
    </citation>
    <scope>NUCLEOTIDE SEQUENCE</scope>
    <source>
        <strain evidence="15">YZJH907-2</strain>
    </source>
</reference>
<dbReference type="EMBL" id="JAGKSQ010000003">
    <property type="protein sequence ID" value="MBP3951463.1"/>
    <property type="molecule type" value="Genomic_DNA"/>
</dbReference>
<gene>
    <name evidence="12 15" type="primary">yidC</name>
    <name evidence="15" type="ORF">J7W16_09970</name>
</gene>
<dbReference type="InterPro" id="IPR028055">
    <property type="entry name" value="YidC/Oxa/ALB_C"/>
</dbReference>
<sequence length="256" mass="29245">MKKKYIFVLIALLVCLLSACGVEQTPINSESAGVWNHFFVYPLSWLLIFVAEHLSGSYGLSIVIVTIAIRSLLLPLMLKQQKSTRAMQALRPQMEELQKKYKTAAGKADPQKQQEMQKELMGLYQKNGVNPLAGCMPMFVQLPILMAFYYAIMRTEEIALHTFLWMDLGQPDPFYIIPLVAGMTTFLQVRMSAVEGNDQMKVLMYIMPVMIIIAGVNLPSALSLYWVIGNLFMIIQTYFFVTRFKQKQEIMTNQHI</sequence>